<protein>
    <submittedName>
        <fullName evidence="2">Glycosyltransferase involved in cell wall biosynthesis</fullName>
    </submittedName>
</protein>
<dbReference type="EMBL" id="QUNF01000044">
    <property type="protein sequence ID" value="REG77484.1"/>
    <property type="molecule type" value="Genomic_DNA"/>
</dbReference>
<dbReference type="Proteomes" id="UP000256405">
    <property type="component" value="Unassembled WGS sequence"/>
</dbReference>
<dbReference type="Gene3D" id="3.40.50.2000">
    <property type="entry name" value="Glycogen Phosphorylase B"/>
    <property type="match status" value="2"/>
</dbReference>
<accession>A0A3E0D4J2</accession>
<dbReference type="AlphaFoldDB" id="A0A3E0D4J2"/>
<dbReference type="PANTHER" id="PTHR12526:SF630">
    <property type="entry name" value="GLYCOSYLTRANSFERASE"/>
    <property type="match status" value="1"/>
</dbReference>
<dbReference type="Pfam" id="PF00534">
    <property type="entry name" value="Glycos_transf_1"/>
    <property type="match status" value="1"/>
</dbReference>
<dbReference type="OrthoDB" id="9790710at2"/>
<keyword evidence="3" id="KW-1185">Reference proteome</keyword>
<feature type="domain" description="Glycosyl transferase family 1" evidence="1">
    <location>
        <begin position="190"/>
        <end position="349"/>
    </location>
</feature>
<name>A0A3E0D4J2_9BACT</name>
<evidence type="ECO:0000313" key="2">
    <source>
        <dbReference type="EMBL" id="REG77484.1"/>
    </source>
</evidence>
<gene>
    <name evidence="2" type="ORF">C8N25_14410</name>
</gene>
<keyword evidence="2" id="KW-0808">Transferase</keyword>
<comment type="caution">
    <text evidence="2">The sequence shown here is derived from an EMBL/GenBank/DDBJ whole genome shotgun (WGS) entry which is preliminary data.</text>
</comment>
<evidence type="ECO:0000259" key="1">
    <source>
        <dbReference type="Pfam" id="PF00534"/>
    </source>
</evidence>
<sequence>MKIFHPLLCYYPSQAGGPANTLYWLNSALDSSEFEAIVLSTDFGLDAKVSLDLLSVETSTPSQEVQFVNNKGKDFLKIGMKFISESDIVQFSSLFFPPTLPLLISAIFKGKKVIISPRGELYPAALKIKSFQKKVWLLLVGVFQKKIYFHATNEFESGIIAKYFPKAKGVSVIPNYVKMAPRYEMEVIKDQFLFIGRINPIKNIDVLIKSIAYSQKSLDKKLKLVIAGSARLPYEIVYEKQLKKLVNTLNLQDSVTFLGHIQGDDKDKLIASSFALVLPSQSENFGNVVLEALAQGTPVIASKNTPWESLKECGAGYWTESSVEEISNSIMKVINLSEIEYLQMRSNAYSLCTSTFDIESNVSVWENLYKKLLNF</sequence>
<proteinExistence type="predicted"/>
<evidence type="ECO:0000313" key="3">
    <source>
        <dbReference type="Proteomes" id="UP000256405"/>
    </source>
</evidence>
<organism evidence="2 3">
    <name type="scientific">Algoriphagus antarcticus</name>
    <dbReference type="NCBI Taxonomy" id="238540"/>
    <lineage>
        <taxon>Bacteria</taxon>
        <taxon>Pseudomonadati</taxon>
        <taxon>Bacteroidota</taxon>
        <taxon>Cytophagia</taxon>
        <taxon>Cytophagales</taxon>
        <taxon>Cyclobacteriaceae</taxon>
        <taxon>Algoriphagus</taxon>
    </lineage>
</organism>
<dbReference type="InterPro" id="IPR001296">
    <property type="entry name" value="Glyco_trans_1"/>
</dbReference>
<dbReference type="GO" id="GO:0016757">
    <property type="term" value="F:glycosyltransferase activity"/>
    <property type="evidence" value="ECO:0007669"/>
    <property type="project" value="InterPro"/>
</dbReference>
<dbReference type="RefSeq" id="WP_086543977.1">
    <property type="nucleotide sequence ID" value="NZ_MSSW01000102.1"/>
</dbReference>
<dbReference type="PANTHER" id="PTHR12526">
    <property type="entry name" value="GLYCOSYLTRANSFERASE"/>
    <property type="match status" value="1"/>
</dbReference>
<reference evidence="2 3" key="1">
    <citation type="submission" date="2018-08" db="EMBL/GenBank/DDBJ databases">
        <title>Genomic Encyclopedia of Archaeal and Bacterial Type Strains, Phase II (KMG-II): from individual species to whole genera.</title>
        <authorList>
            <person name="Goeker M."/>
        </authorList>
    </citation>
    <scope>NUCLEOTIDE SEQUENCE [LARGE SCALE GENOMIC DNA]</scope>
    <source>
        <strain evidence="2 3">DSM 15986</strain>
    </source>
</reference>
<dbReference type="SUPFAM" id="SSF53756">
    <property type="entry name" value="UDP-Glycosyltransferase/glycogen phosphorylase"/>
    <property type="match status" value="1"/>
</dbReference>